<dbReference type="InterPro" id="IPR036390">
    <property type="entry name" value="WH_DNA-bd_sf"/>
</dbReference>
<dbReference type="Gene3D" id="3.30.420.40">
    <property type="match status" value="2"/>
</dbReference>
<proteinExistence type="inferred from homology"/>
<dbReference type="AlphaFoldDB" id="A0A0G4K6N7"/>
<dbReference type="Gene3D" id="1.10.10.10">
    <property type="entry name" value="Winged helix-like DNA-binding domain superfamily/Winged helix DNA-binding domain"/>
    <property type="match status" value="1"/>
</dbReference>
<dbReference type="SUPFAM" id="SSF53067">
    <property type="entry name" value="Actin-like ATPase domain"/>
    <property type="match status" value="2"/>
</dbReference>
<evidence type="ECO:0000256" key="1">
    <source>
        <dbReference type="ARBA" id="ARBA00006479"/>
    </source>
</evidence>
<dbReference type="InterPro" id="IPR000600">
    <property type="entry name" value="ROK"/>
</dbReference>
<keyword evidence="3" id="KW-1185">Reference proteome</keyword>
<dbReference type="Pfam" id="PF00480">
    <property type="entry name" value="ROK"/>
    <property type="match status" value="1"/>
</dbReference>
<protein>
    <submittedName>
        <fullName evidence="2">ROK family transcriptional regulator</fullName>
    </submittedName>
</protein>
<evidence type="ECO:0000313" key="2">
    <source>
        <dbReference type="EMBL" id="CRF33265.1"/>
    </source>
</evidence>
<reference evidence="3" key="1">
    <citation type="submission" date="2015-04" db="EMBL/GenBank/DDBJ databases">
        <authorList>
            <person name="Mushtaq Mamoona"/>
        </authorList>
    </citation>
    <scope>NUCLEOTIDE SEQUENCE [LARGE SCALE GENOMIC DNA]</scope>
    <source>
        <strain evidence="3">AN4859/03</strain>
    </source>
</reference>
<name>A0A0G4K6N7_9SPIR</name>
<dbReference type="PANTHER" id="PTHR18964:SF149">
    <property type="entry name" value="BIFUNCTIONAL UDP-N-ACETYLGLUCOSAMINE 2-EPIMERASE_N-ACETYLMANNOSAMINE KINASE"/>
    <property type="match status" value="1"/>
</dbReference>
<dbReference type="OrthoDB" id="369851at2"/>
<dbReference type="InterPro" id="IPR036388">
    <property type="entry name" value="WH-like_DNA-bd_sf"/>
</dbReference>
<dbReference type="InterPro" id="IPR043129">
    <property type="entry name" value="ATPase_NBD"/>
</dbReference>
<evidence type="ECO:0000313" key="3">
    <source>
        <dbReference type="Proteomes" id="UP000043763"/>
    </source>
</evidence>
<organism evidence="2 3">
    <name type="scientific">Brachyspira suanatina</name>
    <dbReference type="NCBI Taxonomy" id="381802"/>
    <lineage>
        <taxon>Bacteria</taxon>
        <taxon>Pseudomonadati</taxon>
        <taxon>Spirochaetota</taxon>
        <taxon>Spirochaetia</taxon>
        <taxon>Brachyspirales</taxon>
        <taxon>Brachyspiraceae</taxon>
        <taxon>Brachyspira</taxon>
    </lineage>
</organism>
<dbReference type="EMBL" id="CVLB01000001">
    <property type="protein sequence ID" value="CRF33265.1"/>
    <property type="molecule type" value="Genomic_DNA"/>
</dbReference>
<dbReference type="RefSeq" id="WP_048594472.1">
    <property type="nucleotide sequence ID" value="NZ_CVLB01000001.1"/>
</dbReference>
<dbReference type="SUPFAM" id="SSF46785">
    <property type="entry name" value="Winged helix' DNA-binding domain"/>
    <property type="match status" value="1"/>
</dbReference>
<dbReference type="PANTHER" id="PTHR18964">
    <property type="entry name" value="ROK (REPRESSOR, ORF, KINASE) FAMILY"/>
    <property type="match status" value="1"/>
</dbReference>
<accession>A0A0G4K6N7</accession>
<sequence>MKRLKAKNLKEQNYIDIVKLLKIGNYSRADLAYNLELSKASISVLVDDLINMGIVYEKCDGESSSLGGKKPILLDINKNIGYFLAVHFRRELCNVAIVNLENEIIEQCSLNVNINDDYKITFNPIIKKIKELKNKHKNKKIFAIGMSVPGKISKQNNNMLVDCMGIPEWRNIPLKEYIEQNTGIDVIIDRYACAMLTYGMLEEMKKYMPIQTSSVYIYLGNWIGVSVSNNGSILYGTHDTAANYSHTIVTDSDYICMCGKKGCWESVASINAFMKELQSKNSKYKNLSYEEIIKNHIDDDIVIETYKNFSAYWVSIGIYNIVNTFDPETIFIGGEMLYLGEDFINEIKNNINNKYNSYNFLTEINFINNFKDIEIYAAASVAIYDFYNYSLYKYLSK</sequence>
<dbReference type="Proteomes" id="UP000043763">
    <property type="component" value="Unassembled WGS sequence"/>
</dbReference>
<comment type="similarity">
    <text evidence="1">Belongs to the ROK (NagC/XylR) family.</text>
</comment>
<gene>
    <name evidence="2" type="ORF">BRSU_1333</name>
</gene>